<keyword evidence="2" id="KW-1185">Reference proteome</keyword>
<dbReference type="AlphaFoldDB" id="A0A9X3BG87"/>
<accession>A0A9X3BG87</accession>
<dbReference type="EMBL" id="JAOTIF010000012">
    <property type="protein sequence ID" value="MCU7550494.1"/>
    <property type="molecule type" value="Genomic_DNA"/>
</dbReference>
<sequence length="172" mass="19050">MKKLFVCTAIAIIAFSSCEKESLQFAEGQTLYTSAIAQSGTPFNFAETFAIQWNAWNDCTGEWVVFSGTGHYSVHGVINDNKATFSLHYNTSNAKGVGLTSGRQYISTETFNYTNNGSFINEQIVFQQRGTIKYISIGSLDNFNLENDWHLTINANGEVTFFFSTNGPVISC</sequence>
<proteinExistence type="predicted"/>
<gene>
    <name evidence="1" type="ORF">OCK74_15355</name>
</gene>
<reference evidence="1" key="2">
    <citation type="submission" date="2023-04" db="EMBL/GenBank/DDBJ databases">
        <title>Paracnuella aquatica gen. nov., sp. nov., a member of the family Chitinophagaceae isolated from a hot spring.</title>
        <authorList>
            <person name="Wang C."/>
        </authorList>
    </citation>
    <scope>NUCLEOTIDE SEQUENCE</scope>
    <source>
        <strain evidence="1">LB-8</strain>
    </source>
</reference>
<name>A0A9X3BG87_9BACT</name>
<evidence type="ECO:0000313" key="2">
    <source>
        <dbReference type="Proteomes" id="UP001155483"/>
    </source>
</evidence>
<dbReference type="PROSITE" id="PS51257">
    <property type="entry name" value="PROKAR_LIPOPROTEIN"/>
    <property type="match status" value="1"/>
</dbReference>
<reference evidence="1" key="1">
    <citation type="submission" date="2022-09" db="EMBL/GenBank/DDBJ databases">
        <authorList>
            <person name="Yuan C."/>
            <person name="Ke Z."/>
        </authorList>
    </citation>
    <scope>NUCLEOTIDE SEQUENCE</scope>
    <source>
        <strain evidence="1">LB-8</strain>
    </source>
</reference>
<comment type="caution">
    <text evidence="1">The sequence shown here is derived from an EMBL/GenBank/DDBJ whole genome shotgun (WGS) entry which is preliminary data.</text>
</comment>
<dbReference type="Proteomes" id="UP001155483">
    <property type="component" value="Unassembled WGS sequence"/>
</dbReference>
<organism evidence="1 2">
    <name type="scientific">Paraflavisolibacter caeni</name>
    <dbReference type="NCBI Taxonomy" id="2982496"/>
    <lineage>
        <taxon>Bacteria</taxon>
        <taxon>Pseudomonadati</taxon>
        <taxon>Bacteroidota</taxon>
        <taxon>Chitinophagia</taxon>
        <taxon>Chitinophagales</taxon>
        <taxon>Chitinophagaceae</taxon>
        <taxon>Paraflavisolibacter</taxon>
    </lineage>
</organism>
<evidence type="ECO:0000313" key="1">
    <source>
        <dbReference type="EMBL" id="MCU7550494.1"/>
    </source>
</evidence>
<protein>
    <submittedName>
        <fullName evidence="1">Uncharacterized protein</fullName>
    </submittedName>
</protein>
<dbReference type="RefSeq" id="WP_279297934.1">
    <property type="nucleotide sequence ID" value="NZ_JAOTIF010000012.1"/>
</dbReference>